<keyword evidence="12" id="KW-1185">Reference proteome</keyword>
<feature type="domain" description="Type II secretion system protein GspF" evidence="10">
    <location>
        <begin position="73"/>
        <end position="195"/>
    </location>
</feature>
<proteinExistence type="inferred from homology"/>
<name>A0ABU5ID18_9BURK</name>
<evidence type="ECO:0000259" key="10">
    <source>
        <dbReference type="Pfam" id="PF00482"/>
    </source>
</evidence>
<comment type="similarity">
    <text evidence="2 8">Belongs to the GSP F family.</text>
</comment>
<evidence type="ECO:0000313" key="12">
    <source>
        <dbReference type="Proteomes" id="UP001293718"/>
    </source>
</evidence>
<reference evidence="11 12" key="1">
    <citation type="submission" date="2023-11" db="EMBL/GenBank/DDBJ databases">
        <title>Draft genome of Azohydromonas lata strain H1 (DSM1123), a polyhydroxyalkanoate producer.</title>
        <authorList>
            <person name="Traversa D."/>
            <person name="D'Addabbo P."/>
            <person name="Pazzani C."/>
            <person name="Manzari C."/>
            <person name="Chiara M."/>
            <person name="Scrascia M."/>
        </authorList>
    </citation>
    <scope>NUCLEOTIDE SEQUENCE [LARGE SCALE GENOMIC DNA]</scope>
    <source>
        <strain evidence="11 12">H1</strain>
    </source>
</reference>
<sequence>MQTYLYEGRNKLGERMKGRIESTTPQAVARWMLDSEISPVRIRPMPKPVESPPWLAEITGENKVPILELQMLTRQLANMVRAGMPLLLAIEGIQKTTGHKALAKALTAVRNDLDRGLELSAAFSRHPHIFDDFYVNMVRVGEQSGRLDDCFQALYRQIEFDRDIRKKVKSAVRYPSFVLGAVAIGLAVLMLFVIPVFASTYKSLKAELPPVTQVLIAISNFSREYWWVLVAGGGGGVALLRRGLATERGRYRWDKLKTKLPVVGSIISKSSVARFCRNFAMASRNGVPLVAALELAARVVGNAFYERRILQMRRGVERGEGFTRVATGAGIFSSMELQMISVGEATGDVEEMLEQIAQIHTEDVNYEVSKLSESVEPILLGVMGLLVGMLLLGVFSPLWNLGQAALHPAGH</sequence>
<gene>
    <name evidence="11" type="ORF">SM757_10600</name>
</gene>
<dbReference type="InterPro" id="IPR001992">
    <property type="entry name" value="T2SS_GspF/T4SS_PilC_CS"/>
</dbReference>
<evidence type="ECO:0000256" key="7">
    <source>
        <dbReference type="ARBA" id="ARBA00023136"/>
    </source>
</evidence>
<evidence type="ECO:0000256" key="3">
    <source>
        <dbReference type="ARBA" id="ARBA00022448"/>
    </source>
</evidence>
<dbReference type="InterPro" id="IPR003004">
    <property type="entry name" value="GspF/PilC"/>
</dbReference>
<feature type="transmembrane region" description="Helical" evidence="9">
    <location>
        <begin position="174"/>
        <end position="198"/>
    </location>
</feature>
<dbReference type="RefSeq" id="WP_322465445.1">
    <property type="nucleotide sequence ID" value="NZ_JAXOJX010000013.1"/>
</dbReference>
<evidence type="ECO:0000256" key="2">
    <source>
        <dbReference type="ARBA" id="ARBA00005745"/>
    </source>
</evidence>
<evidence type="ECO:0000256" key="6">
    <source>
        <dbReference type="ARBA" id="ARBA00022989"/>
    </source>
</evidence>
<organism evidence="11 12">
    <name type="scientific">Azohydromonas lata</name>
    <dbReference type="NCBI Taxonomy" id="45677"/>
    <lineage>
        <taxon>Bacteria</taxon>
        <taxon>Pseudomonadati</taxon>
        <taxon>Pseudomonadota</taxon>
        <taxon>Betaproteobacteria</taxon>
        <taxon>Burkholderiales</taxon>
        <taxon>Sphaerotilaceae</taxon>
        <taxon>Azohydromonas</taxon>
    </lineage>
</organism>
<feature type="transmembrane region" description="Helical" evidence="9">
    <location>
        <begin position="378"/>
        <end position="399"/>
    </location>
</feature>
<keyword evidence="3 8" id="KW-0813">Transport</keyword>
<evidence type="ECO:0000256" key="8">
    <source>
        <dbReference type="RuleBase" id="RU003923"/>
    </source>
</evidence>
<keyword evidence="7 9" id="KW-0472">Membrane</keyword>
<dbReference type="Proteomes" id="UP001293718">
    <property type="component" value="Unassembled WGS sequence"/>
</dbReference>
<comment type="caution">
    <text evidence="11">The sequence shown here is derived from an EMBL/GenBank/DDBJ whole genome shotgun (WGS) entry which is preliminary data.</text>
</comment>
<dbReference type="Pfam" id="PF00482">
    <property type="entry name" value="T2SSF"/>
    <property type="match status" value="2"/>
</dbReference>
<dbReference type="PRINTS" id="PR00812">
    <property type="entry name" value="BCTERIALGSPF"/>
</dbReference>
<evidence type="ECO:0000313" key="11">
    <source>
        <dbReference type="EMBL" id="MDZ5457018.1"/>
    </source>
</evidence>
<dbReference type="PANTHER" id="PTHR30012">
    <property type="entry name" value="GENERAL SECRETION PATHWAY PROTEIN"/>
    <property type="match status" value="1"/>
</dbReference>
<feature type="domain" description="Type II secretion system protein GspF" evidence="10">
    <location>
        <begin position="275"/>
        <end position="397"/>
    </location>
</feature>
<dbReference type="InterPro" id="IPR018076">
    <property type="entry name" value="T2SS_GspF_dom"/>
</dbReference>
<evidence type="ECO:0000256" key="5">
    <source>
        <dbReference type="ARBA" id="ARBA00022692"/>
    </source>
</evidence>
<dbReference type="PANTHER" id="PTHR30012:SF4">
    <property type="entry name" value="MSHA BIOGENESIS PROTEIN MSHG"/>
    <property type="match status" value="1"/>
</dbReference>
<comment type="subcellular location">
    <subcellularLocation>
        <location evidence="8">Cell inner membrane</location>
        <topology evidence="8">Multi-pass membrane protein</topology>
    </subcellularLocation>
    <subcellularLocation>
        <location evidence="1">Cell membrane</location>
        <topology evidence="1">Multi-pass membrane protein</topology>
    </subcellularLocation>
</comment>
<accession>A0ABU5ID18</accession>
<keyword evidence="4" id="KW-1003">Cell membrane</keyword>
<dbReference type="EMBL" id="JAXOJX010000013">
    <property type="protein sequence ID" value="MDZ5457018.1"/>
    <property type="molecule type" value="Genomic_DNA"/>
</dbReference>
<dbReference type="PROSITE" id="PS00874">
    <property type="entry name" value="T2SP_F"/>
    <property type="match status" value="1"/>
</dbReference>
<evidence type="ECO:0000256" key="1">
    <source>
        <dbReference type="ARBA" id="ARBA00004651"/>
    </source>
</evidence>
<evidence type="ECO:0000256" key="4">
    <source>
        <dbReference type="ARBA" id="ARBA00022475"/>
    </source>
</evidence>
<keyword evidence="5 8" id="KW-0812">Transmembrane</keyword>
<dbReference type="InterPro" id="IPR042094">
    <property type="entry name" value="T2SS_GspF_sf"/>
</dbReference>
<keyword evidence="6 9" id="KW-1133">Transmembrane helix</keyword>
<protein>
    <submittedName>
        <fullName evidence="11">Type II secretion system F family protein</fullName>
    </submittedName>
</protein>
<dbReference type="Gene3D" id="1.20.81.30">
    <property type="entry name" value="Type II secretion system (T2SS), domain F"/>
    <property type="match status" value="2"/>
</dbReference>
<feature type="transmembrane region" description="Helical" evidence="9">
    <location>
        <begin position="225"/>
        <end position="244"/>
    </location>
</feature>
<evidence type="ECO:0000256" key="9">
    <source>
        <dbReference type="SAM" id="Phobius"/>
    </source>
</evidence>